<evidence type="ECO:0000256" key="2">
    <source>
        <dbReference type="SAM" id="Phobius"/>
    </source>
</evidence>
<feature type="transmembrane region" description="Helical" evidence="2">
    <location>
        <begin position="67"/>
        <end position="88"/>
    </location>
</feature>
<feature type="compositionally biased region" description="Basic residues" evidence="1">
    <location>
        <begin position="1"/>
        <end position="13"/>
    </location>
</feature>
<gene>
    <name evidence="3" type="ORF">GNB58_003848</name>
</gene>
<feature type="region of interest" description="Disordered" evidence="1">
    <location>
        <begin position="1"/>
        <end position="20"/>
    </location>
</feature>
<reference evidence="3" key="2">
    <citation type="submission" date="2018-07" db="EMBL/GenBank/DDBJ databases">
        <authorList>
            <consortium name="NCBI Pathogen Detection Project"/>
        </authorList>
    </citation>
    <scope>NUCLEOTIDE SEQUENCE</scope>
    <source>
        <strain evidence="3">2584-68</strain>
    </source>
</reference>
<evidence type="ECO:0000256" key="1">
    <source>
        <dbReference type="SAM" id="MobiDB-lite"/>
    </source>
</evidence>
<evidence type="ECO:0000313" key="3">
    <source>
        <dbReference type="EMBL" id="HAE7766808.1"/>
    </source>
</evidence>
<reference evidence="3" key="1">
    <citation type="journal article" date="2018" name="Genome Biol.">
        <title>SKESA: strategic k-mer extension for scrupulous assemblies.</title>
        <authorList>
            <person name="Souvorov A."/>
            <person name="Agarwala R."/>
            <person name="Lipman D.J."/>
        </authorList>
    </citation>
    <scope>NUCLEOTIDE SEQUENCE</scope>
    <source>
        <strain evidence="3">2584-68</strain>
    </source>
</reference>
<keyword evidence="2" id="KW-0812">Transmembrane</keyword>
<dbReference type="AlphaFoldDB" id="A0A736RBI4"/>
<organism evidence="3">
    <name type="scientific">Salmonella enterica subsp. houtenae serovar 45:g,z51:-</name>
    <dbReference type="NCBI Taxonomy" id="1967611"/>
    <lineage>
        <taxon>Bacteria</taxon>
        <taxon>Pseudomonadati</taxon>
        <taxon>Pseudomonadota</taxon>
        <taxon>Gammaproteobacteria</taxon>
        <taxon>Enterobacterales</taxon>
        <taxon>Enterobacteriaceae</taxon>
        <taxon>Salmonella</taxon>
    </lineage>
</organism>
<protein>
    <submittedName>
        <fullName evidence="3">Uncharacterized protein</fullName>
    </submittedName>
</protein>
<sequence length="94" mass="10420">MKARQKRRTRRSHISNDEHETLSRIAEQLDRLQMPVNPDILDGINTKLSRIELRLEDISDDASRRGAAAGAAAGALTGGIITIAIMFIRAKLEL</sequence>
<keyword evidence="2" id="KW-1133">Transmembrane helix</keyword>
<keyword evidence="2" id="KW-0472">Membrane</keyword>
<proteinExistence type="predicted"/>
<name>A0A736RBI4_SALHO</name>
<comment type="caution">
    <text evidence="3">The sequence shown here is derived from an EMBL/GenBank/DDBJ whole genome shotgun (WGS) entry which is preliminary data.</text>
</comment>
<accession>A0A736RBI4</accession>
<dbReference type="EMBL" id="DAATAH010000057">
    <property type="protein sequence ID" value="HAE7766808.1"/>
    <property type="molecule type" value="Genomic_DNA"/>
</dbReference>